<comment type="caution">
    <text evidence="2">The sequence shown here is derived from an EMBL/GenBank/DDBJ whole genome shotgun (WGS) entry which is preliminary data.</text>
</comment>
<feature type="transmembrane region" description="Helical" evidence="1">
    <location>
        <begin position="6"/>
        <end position="24"/>
    </location>
</feature>
<gene>
    <name evidence="2" type="ORF">AB0A76_00655</name>
</gene>
<name>A0ABV3CND4_STREX</name>
<keyword evidence="1" id="KW-0812">Transmembrane</keyword>
<dbReference type="EMBL" id="JBEZAM010000001">
    <property type="protein sequence ID" value="MEU7291709.1"/>
    <property type="molecule type" value="Genomic_DNA"/>
</dbReference>
<sequence length="58" mass="6186">MNPVVYWVLLMPCVAAVVWGALIGNWDLFGVGVFAEVGVLGVHRLLVRADECEGGEAS</sequence>
<evidence type="ECO:0000313" key="2">
    <source>
        <dbReference type="EMBL" id="MEU7291709.1"/>
    </source>
</evidence>
<organism evidence="2 3">
    <name type="scientific">Streptomyces exfoliatus</name>
    <name type="common">Streptomyces hydrogenans</name>
    <dbReference type="NCBI Taxonomy" id="1905"/>
    <lineage>
        <taxon>Bacteria</taxon>
        <taxon>Bacillati</taxon>
        <taxon>Actinomycetota</taxon>
        <taxon>Actinomycetes</taxon>
        <taxon>Kitasatosporales</taxon>
        <taxon>Streptomycetaceae</taxon>
        <taxon>Streptomyces</taxon>
    </lineage>
</organism>
<keyword evidence="1" id="KW-1133">Transmembrane helix</keyword>
<dbReference type="Proteomes" id="UP001551210">
    <property type="component" value="Unassembled WGS sequence"/>
</dbReference>
<proteinExistence type="predicted"/>
<protein>
    <submittedName>
        <fullName evidence="2">Uncharacterized protein</fullName>
    </submittedName>
</protein>
<dbReference type="RefSeq" id="WP_359202787.1">
    <property type="nucleotide sequence ID" value="NZ_JBEZAM010000001.1"/>
</dbReference>
<accession>A0ABV3CND4</accession>
<keyword evidence="1" id="KW-0472">Membrane</keyword>
<reference evidence="2 3" key="1">
    <citation type="submission" date="2024-06" db="EMBL/GenBank/DDBJ databases">
        <title>The Natural Products Discovery Center: Release of the First 8490 Sequenced Strains for Exploring Actinobacteria Biosynthetic Diversity.</title>
        <authorList>
            <person name="Kalkreuter E."/>
            <person name="Kautsar S.A."/>
            <person name="Yang D."/>
            <person name="Bader C.D."/>
            <person name="Teijaro C.N."/>
            <person name="Fluegel L."/>
            <person name="Davis C.M."/>
            <person name="Simpson J.R."/>
            <person name="Lauterbach L."/>
            <person name="Steele A.D."/>
            <person name="Gui C."/>
            <person name="Meng S."/>
            <person name="Li G."/>
            <person name="Viehrig K."/>
            <person name="Ye F."/>
            <person name="Su P."/>
            <person name="Kiefer A.F."/>
            <person name="Nichols A."/>
            <person name="Cepeda A.J."/>
            <person name="Yan W."/>
            <person name="Fan B."/>
            <person name="Jiang Y."/>
            <person name="Adhikari A."/>
            <person name="Zheng C.-J."/>
            <person name="Schuster L."/>
            <person name="Cowan T.M."/>
            <person name="Smanski M.J."/>
            <person name="Chevrette M.G."/>
            <person name="De Carvalho L.P.S."/>
            <person name="Shen B."/>
        </authorList>
    </citation>
    <scope>NUCLEOTIDE SEQUENCE [LARGE SCALE GENOMIC DNA]</scope>
    <source>
        <strain evidence="2 3">NPDC045705</strain>
    </source>
</reference>
<keyword evidence="3" id="KW-1185">Reference proteome</keyword>
<evidence type="ECO:0000256" key="1">
    <source>
        <dbReference type="SAM" id="Phobius"/>
    </source>
</evidence>
<evidence type="ECO:0000313" key="3">
    <source>
        <dbReference type="Proteomes" id="UP001551210"/>
    </source>
</evidence>